<dbReference type="SUPFAM" id="SSF90073">
    <property type="entry name" value="GCM domain"/>
    <property type="match status" value="1"/>
</dbReference>
<evidence type="ECO:0000259" key="6">
    <source>
        <dbReference type="PROSITE" id="PS50016"/>
    </source>
</evidence>
<dbReference type="InterPro" id="IPR001965">
    <property type="entry name" value="Znf_PHD"/>
</dbReference>
<keyword evidence="1" id="KW-0479">Metal-binding</keyword>
<feature type="compositionally biased region" description="Basic residues" evidence="5">
    <location>
        <begin position="1629"/>
        <end position="1641"/>
    </location>
</feature>
<dbReference type="Gene3D" id="3.30.40.10">
    <property type="entry name" value="Zinc/RING finger domain, C3HC4 (zinc finger)"/>
    <property type="match status" value="1"/>
</dbReference>
<dbReference type="STRING" id="914234.M2RLD2"/>
<evidence type="ECO:0000313" key="7">
    <source>
        <dbReference type="EMBL" id="EMD39282.1"/>
    </source>
</evidence>
<evidence type="ECO:0000256" key="1">
    <source>
        <dbReference type="ARBA" id="ARBA00022723"/>
    </source>
</evidence>
<dbReference type="InterPro" id="IPR013083">
    <property type="entry name" value="Znf_RING/FYVE/PHD"/>
</dbReference>
<evidence type="ECO:0000256" key="5">
    <source>
        <dbReference type="SAM" id="MobiDB-lite"/>
    </source>
</evidence>
<dbReference type="PROSITE" id="PS50016">
    <property type="entry name" value="ZF_PHD_2"/>
    <property type="match status" value="1"/>
</dbReference>
<evidence type="ECO:0000313" key="8">
    <source>
        <dbReference type="Proteomes" id="UP000016930"/>
    </source>
</evidence>
<feature type="compositionally biased region" description="Basic and acidic residues" evidence="5">
    <location>
        <begin position="1653"/>
        <end position="1672"/>
    </location>
</feature>
<dbReference type="EMBL" id="KB445794">
    <property type="protein sequence ID" value="EMD39282.1"/>
    <property type="molecule type" value="Genomic_DNA"/>
</dbReference>
<keyword evidence="3" id="KW-0862">Zinc</keyword>
<gene>
    <name evidence="7" type="ORF">CERSUDRAFT_122698</name>
</gene>
<feature type="region of interest" description="Disordered" evidence="5">
    <location>
        <begin position="1"/>
        <end position="29"/>
    </location>
</feature>
<dbReference type="SUPFAM" id="SSF57903">
    <property type="entry name" value="FYVE/PHD zinc finger"/>
    <property type="match status" value="1"/>
</dbReference>
<dbReference type="GO" id="GO:0006355">
    <property type="term" value="P:regulation of DNA-templated transcription"/>
    <property type="evidence" value="ECO:0007669"/>
    <property type="project" value="InterPro"/>
</dbReference>
<keyword evidence="2 4" id="KW-0863">Zinc-finger</keyword>
<feature type="compositionally biased region" description="Polar residues" evidence="5">
    <location>
        <begin position="1585"/>
        <end position="1595"/>
    </location>
</feature>
<dbReference type="InterPro" id="IPR019787">
    <property type="entry name" value="Znf_PHD-finger"/>
</dbReference>
<feature type="compositionally biased region" description="Polar residues" evidence="5">
    <location>
        <begin position="13"/>
        <end position="22"/>
    </location>
</feature>
<evidence type="ECO:0000256" key="3">
    <source>
        <dbReference type="ARBA" id="ARBA00022833"/>
    </source>
</evidence>
<dbReference type="InterPro" id="IPR036115">
    <property type="entry name" value="GCM_dom_sf"/>
</dbReference>
<proteinExistence type="predicted"/>
<feature type="region of interest" description="Disordered" evidence="5">
    <location>
        <begin position="218"/>
        <end position="241"/>
    </location>
</feature>
<evidence type="ECO:0000256" key="2">
    <source>
        <dbReference type="ARBA" id="ARBA00022771"/>
    </source>
</evidence>
<feature type="compositionally biased region" description="Basic residues" evidence="5">
    <location>
        <begin position="1685"/>
        <end position="1697"/>
    </location>
</feature>
<dbReference type="SMART" id="SM00249">
    <property type="entry name" value="PHD"/>
    <property type="match status" value="1"/>
</dbReference>
<dbReference type="CDD" id="cd15489">
    <property type="entry name" value="PHD_SF"/>
    <property type="match status" value="1"/>
</dbReference>
<feature type="region of interest" description="Disordered" evidence="5">
    <location>
        <begin position="1174"/>
        <end position="1195"/>
    </location>
</feature>
<feature type="domain" description="PHD-type" evidence="6">
    <location>
        <begin position="1203"/>
        <end position="1261"/>
    </location>
</feature>
<dbReference type="GO" id="GO:0003677">
    <property type="term" value="F:DNA binding"/>
    <property type="evidence" value="ECO:0007669"/>
    <property type="project" value="InterPro"/>
</dbReference>
<accession>M2RLD2</accession>
<evidence type="ECO:0000256" key="4">
    <source>
        <dbReference type="PROSITE-ProRule" id="PRU00146"/>
    </source>
</evidence>
<dbReference type="InterPro" id="IPR019786">
    <property type="entry name" value="Zinc_finger_PHD-type_CS"/>
</dbReference>
<dbReference type="Proteomes" id="UP000016930">
    <property type="component" value="Unassembled WGS sequence"/>
</dbReference>
<dbReference type="GO" id="GO:0008270">
    <property type="term" value="F:zinc ion binding"/>
    <property type="evidence" value="ECO:0007669"/>
    <property type="project" value="UniProtKB-KW"/>
</dbReference>
<sequence length="1697" mass="189942">MWQSDRRPPPSPITESLGQVTSGRCLGRDEGMHPSFVPKLERSTGDYAATSDAQVVPPAHLNSFSRPHQQLLLRGFDPHDSNESWSTIYTPVSSPFLAIFTYSTSHVLAYIPTAVYLVPLRLCTSSDSTALVQPCYPFPCTSSPSDESIQQRRNSSLDNLKAPVHQSVDAEALPYPRTRTVASTEGKQTLVKDGDGATLEMKNHGRAGHIQDQFAGEHLSQEERDWPSGNQVREHSADAEDDGRWRDSKWAWRSIGNQTHDGYLARVSRCLGVLQCSDCGFLIRPKTDANARRGQKREGCQSPKCHNRKMHWIDCKARIYHYHEAREHEGQSFHVWEHSGEHKHARPPGGHLTQAEEKAIDQIVSRQPHASAHELRTGDTMPGSVPLSKLVPSLASPRRARYRVEQSKSRLGVHSISAKGAFAALCALTELNNKLNAIVESSFSGPTYCIICTPFMKLVTKEAVHDWLTQSSMGGPSSGRHGFITDGDHSFFRTGTLLTTCAFSGVLNAWVPVLYTWVNRIDAAHHRPHFRHLNRIICEAAGANFERKLLFAIMDFSAAQIKAHQEEYVETMITRIEGWNSLTEGAKVLQRTRLFEEAQFDAAVTELRATFANIKAWIDWWIRPAVASMIFPAKSKISPEHAAEIPLTSNAVETQHSLLHHATGTGQDLVVGIECLVLHVEEMEQHYSSILAGEVKAETRLASARPSTRVTFADNDGRAPDTAAILHAAQAAKGTRYKQSRNTTKTKTKPTTQIVPGASVVPSPGPTQAFTERELMSYPWEDNSCYIDNLLDMFFRSYGLLPQEARRQHLSALEATNPDSPLTLLYQHYQTRLEWICAGSDDNGEGVSILESGRSIICDVINNVWKLYEKPDAMGCTVTWFNRLVRTIDDTNIRLFFGPQHFLIFRCSIGHESVEAACQPLADAISLLPYDIMLTRMQLEQDNIDLADYFSHAIPRRPIGKHAHGTTMLHTSHERQCGQCLEEGHSGSSMVLKIIRTAWPQTLRILPETHADTPETYAHRDPVKFPLSWSIKGLRSLGDQSTDVTYLLVGRVLYRNRHFTAQMRLSNSAFLYDSVKNGGRLTSIGDDAMLQQPTSEVSLALYHRVLGAYVTEHCVSDIHDLYERWRKSHPPSPVISISDSYTDSAKFSSSGALPGSVVRTPTPQPAVATKKQARKVTGPTTKRLPVKPPTKGRRQIRSSEMHMIRCAGCGLESTVSALDDCEADTIECDECSYWHHIPCIEAQYGLPSSVSHWACPRCADDVLKPLWKDDYLGQHVLLETVNGGALYPAKLVKREGLNVQLDWYYGNIYSPASEKPKFSVLPIYQIAQALDDQSGYAYLERKLGKIRWPARLGEEDADSDGYRNPALTDILDDAFHSIYQIVSGDRDHPVIRRFLDMSVAGGNKLSETSLWYTAHDIPILPGDQDLLQPYLMELEARLRKDGSSHKLDSTTLVFGPAHLLLSLVVLRTYLDCKPENDEEIYRIVVEIADSRKEQEHTSIVVEVLASKQLQVQLDDPEEDCKLSIVRNLSVPEQALAALDGQEDTTDPGHIHLALMHSDQLRPTAKLDARFDGPIATVLRGPQPYTWGTRQDQATSADYKLTGGPKFERTPRHTRDLRSTARASGDPQQRKRPRPRPLKRTRGSNLQNVVALHNEPEPKEEAAATEERVEESPRQQPVEVSQVHKGPGRQQRKRRKKY</sequence>
<reference evidence="7 8" key="1">
    <citation type="journal article" date="2012" name="Proc. Natl. Acad. Sci. U.S.A.">
        <title>Comparative genomics of Ceriporiopsis subvermispora and Phanerochaete chrysosporium provide insight into selective ligninolysis.</title>
        <authorList>
            <person name="Fernandez-Fueyo E."/>
            <person name="Ruiz-Duenas F.J."/>
            <person name="Ferreira P."/>
            <person name="Floudas D."/>
            <person name="Hibbett D.S."/>
            <person name="Canessa P."/>
            <person name="Larrondo L.F."/>
            <person name="James T.Y."/>
            <person name="Seelenfreund D."/>
            <person name="Lobos S."/>
            <person name="Polanco R."/>
            <person name="Tello M."/>
            <person name="Honda Y."/>
            <person name="Watanabe T."/>
            <person name="Watanabe T."/>
            <person name="Ryu J.S."/>
            <person name="Kubicek C.P."/>
            <person name="Schmoll M."/>
            <person name="Gaskell J."/>
            <person name="Hammel K.E."/>
            <person name="St John F.J."/>
            <person name="Vanden Wymelenberg A."/>
            <person name="Sabat G."/>
            <person name="Splinter BonDurant S."/>
            <person name="Syed K."/>
            <person name="Yadav J.S."/>
            <person name="Doddapaneni H."/>
            <person name="Subramanian V."/>
            <person name="Lavin J.L."/>
            <person name="Oguiza J.A."/>
            <person name="Perez G."/>
            <person name="Pisabarro A.G."/>
            <person name="Ramirez L."/>
            <person name="Santoyo F."/>
            <person name="Master E."/>
            <person name="Coutinho P.M."/>
            <person name="Henrissat B."/>
            <person name="Lombard V."/>
            <person name="Magnuson J.K."/>
            <person name="Kuees U."/>
            <person name="Hori C."/>
            <person name="Igarashi K."/>
            <person name="Samejima M."/>
            <person name="Held B.W."/>
            <person name="Barry K.W."/>
            <person name="LaButti K.M."/>
            <person name="Lapidus A."/>
            <person name="Lindquist E.A."/>
            <person name="Lucas S.M."/>
            <person name="Riley R."/>
            <person name="Salamov A.A."/>
            <person name="Hoffmeister D."/>
            <person name="Schwenk D."/>
            <person name="Hadar Y."/>
            <person name="Yarden O."/>
            <person name="de Vries R.P."/>
            <person name="Wiebenga A."/>
            <person name="Stenlid J."/>
            <person name="Eastwood D."/>
            <person name="Grigoriev I.V."/>
            <person name="Berka R.M."/>
            <person name="Blanchette R.A."/>
            <person name="Kersten P."/>
            <person name="Martinez A.T."/>
            <person name="Vicuna R."/>
            <person name="Cullen D."/>
        </authorList>
    </citation>
    <scope>NUCLEOTIDE SEQUENCE [LARGE SCALE GENOMIC DNA]</scope>
    <source>
        <strain evidence="7 8">B</strain>
    </source>
</reference>
<feature type="compositionally biased region" description="Basic and acidic residues" evidence="5">
    <location>
        <begin position="219"/>
        <end position="241"/>
    </location>
</feature>
<organism evidence="7 8">
    <name type="scientific">Ceriporiopsis subvermispora (strain B)</name>
    <name type="common">White-rot fungus</name>
    <name type="synonym">Gelatoporia subvermispora</name>
    <dbReference type="NCBI Taxonomy" id="914234"/>
    <lineage>
        <taxon>Eukaryota</taxon>
        <taxon>Fungi</taxon>
        <taxon>Dikarya</taxon>
        <taxon>Basidiomycota</taxon>
        <taxon>Agaricomycotina</taxon>
        <taxon>Agaricomycetes</taxon>
        <taxon>Polyporales</taxon>
        <taxon>Gelatoporiaceae</taxon>
        <taxon>Gelatoporia</taxon>
    </lineage>
</organism>
<feature type="compositionally biased region" description="Basic and acidic residues" evidence="5">
    <location>
        <begin position="1605"/>
        <end position="1618"/>
    </location>
</feature>
<dbReference type="HOGENOM" id="CLU_002610_0_0_1"/>
<dbReference type="InterPro" id="IPR011011">
    <property type="entry name" value="Znf_FYVE_PHD"/>
</dbReference>
<name>M2RLD2_CERS8</name>
<dbReference type="OrthoDB" id="2799524at2759"/>
<dbReference type="PROSITE" id="PS01359">
    <property type="entry name" value="ZF_PHD_1"/>
    <property type="match status" value="1"/>
</dbReference>
<feature type="region of interest" description="Disordered" evidence="5">
    <location>
        <begin position="366"/>
        <end position="390"/>
    </location>
</feature>
<protein>
    <recommendedName>
        <fullName evidence="6">PHD-type domain-containing protein</fullName>
    </recommendedName>
</protein>
<keyword evidence="8" id="KW-1185">Reference proteome</keyword>
<feature type="region of interest" description="Disordered" evidence="5">
    <location>
        <begin position="1579"/>
        <end position="1697"/>
    </location>
</feature>